<evidence type="ECO:0000256" key="8">
    <source>
        <dbReference type="PROSITE-ProRule" id="PRU00169"/>
    </source>
</evidence>
<dbReference type="InterPro" id="IPR039420">
    <property type="entry name" value="WalR-like"/>
</dbReference>
<evidence type="ECO:0000256" key="2">
    <source>
        <dbReference type="ARBA" id="ARBA00022490"/>
    </source>
</evidence>
<dbReference type="SMART" id="SM00448">
    <property type="entry name" value="REC"/>
    <property type="match status" value="1"/>
</dbReference>
<dbReference type="GO" id="GO:0000156">
    <property type="term" value="F:phosphorelay response regulator activity"/>
    <property type="evidence" value="ECO:0007669"/>
    <property type="project" value="TreeGrafter"/>
</dbReference>
<organism evidence="12 13">
    <name type="scientific">Kangiella geojedonensis</name>
    <dbReference type="NCBI Taxonomy" id="914150"/>
    <lineage>
        <taxon>Bacteria</taxon>
        <taxon>Pseudomonadati</taxon>
        <taxon>Pseudomonadota</taxon>
        <taxon>Gammaproteobacteria</taxon>
        <taxon>Kangiellales</taxon>
        <taxon>Kangiellaceae</taxon>
        <taxon>Kangiella</taxon>
    </lineage>
</organism>
<dbReference type="InterPro" id="IPR016032">
    <property type="entry name" value="Sig_transdc_resp-reg_C-effctor"/>
</dbReference>
<dbReference type="Gene3D" id="3.40.50.2300">
    <property type="match status" value="1"/>
</dbReference>
<dbReference type="InterPro" id="IPR036388">
    <property type="entry name" value="WH-like_DNA-bd_sf"/>
</dbReference>
<evidence type="ECO:0000256" key="3">
    <source>
        <dbReference type="ARBA" id="ARBA00022553"/>
    </source>
</evidence>
<dbReference type="SUPFAM" id="SSF52172">
    <property type="entry name" value="CheY-like"/>
    <property type="match status" value="1"/>
</dbReference>
<dbReference type="KEGG" id="kge:TQ33_0890"/>
<evidence type="ECO:0000256" key="1">
    <source>
        <dbReference type="ARBA" id="ARBA00004496"/>
    </source>
</evidence>
<dbReference type="PROSITE" id="PS51755">
    <property type="entry name" value="OMPR_PHOB"/>
    <property type="match status" value="1"/>
</dbReference>
<evidence type="ECO:0000256" key="9">
    <source>
        <dbReference type="PROSITE-ProRule" id="PRU01091"/>
    </source>
</evidence>
<dbReference type="Proteomes" id="UP000034071">
    <property type="component" value="Chromosome"/>
</dbReference>
<evidence type="ECO:0000256" key="6">
    <source>
        <dbReference type="ARBA" id="ARBA00023125"/>
    </source>
</evidence>
<evidence type="ECO:0000259" key="11">
    <source>
        <dbReference type="PROSITE" id="PS51755"/>
    </source>
</evidence>
<dbReference type="GO" id="GO:0032993">
    <property type="term" value="C:protein-DNA complex"/>
    <property type="evidence" value="ECO:0007669"/>
    <property type="project" value="TreeGrafter"/>
</dbReference>
<dbReference type="GO" id="GO:0006355">
    <property type="term" value="P:regulation of DNA-templated transcription"/>
    <property type="evidence" value="ECO:0007669"/>
    <property type="project" value="InterPro"/>
</dbReference>
<dbReference type="InterPro" id="IPR001867">
    <property type="entry name" value="OmpR/PhoB-type_DNA-bd"/>
</dbReference>
<feature type="DNA-binding region" description="OmpR/PhoB-type" evidence="9">
    <location>
        <begin position="129"/>
        <end position="226"/>
    </location>
</feature>
<evidence type="ECO:0000259" key="10">
    <source>
        <dbReference type="PROSITE" id="PS50110"/>
    </source>
</evidence>
<protein>
    <submittedName>
        <fullName evidence="12">Two component transcriptional regulator, winged helix family protein</fullName>
    </submittedName>
</protein>
<dbReference type="Gene3D" id="6.10.250.690">
    <property type="match status" value="1"/>
</dbReference>
<dbReference type="Pfam" id="PF00486">
    <property type="entry name" value="Trans_reg_C"/>
    <property type="match status" value="1"/>
</dbReference>
<keyword evidence="4" id="KW-0902">Two-component regulatory system</keyword>
<proteinExistence type="predicted"/>
<dbReference type="CDD" id="cd00383">
    <property type="entry name" value="trans_reg_C"/>
    <property type="match status" value="1"/>
</dbReference>
<dbReference type="AlphaFoldDB" id="A0A0F6TQP6"/>
<dbReference type="InterPro" id="IPR001789">
    <property type="entry name" value="Sig_transdc_resp-reg_receiver"/>
</dbReference>
<dbReference type="PANTHER" id="PTHR48111">
    <property type="entry name" value="REGULATOR OF RPOS"/>
    <property type="match status" value="1"/>
</dbReference>
<keyword evidence="2" id="KW-0963">Cytoplasm</keyword>
<feature type="modified residue" description="4-aspartylphosphate" evidence="8">
    <location>
        <position position="53"/>
    </location>
</feature>
<feature type="domain" description="Response regulatory" evidence="10">
    <location>
        <begin position="4"/>
        <end position="117"/>
    </location>
</feature>
<accession>A0A0F6TQP6</accession>
<dbReference type="Pfam" id="PF00072">
    <property type="entry name" value="Response_reg"/>
    <property type="match status" value="1"/>
</dbReference>
<name>A0A0F6TQP6_9GAMM</name>
<comment type="subcellular location">
    <subcellularLocation>
        <location evidence="1">Cytoplasm</location>
    </subcellularLocation>
</comment>
<dbReference type="Gene3D" id="1.10.10.10">
    <property type="entry name" value="Winged helix-like DNA-binding domain superfamily/Winged helix DNA-binding domain"/>
    <property type="match status" value="1"/>
</dbReference>
<dbReference type="FunFam" id="3.40.50.2300:FF:000001">
    <property type="entry name" value="DNA-binding response regulator PhoB"/>
    <property type="match status" value="1"/>
</dbReference>
<dbReference type="SUPFAM" id="SSF46894">
    <property type="entry name" value="C-terminal effector domain of the bipartite response regulators"/>
    <property type="match status" value="1"/>
</dbReference>
<dbReference type="STRING" id="914150.TQ33_0890"/>
<dbReference type="GO" id="GO:0000976">
    <property type="term" value="F:transcription cis-regulatory region binding"/>
    <property type="evidence" value="ECO:0007669"/>
    <property type="project" value="TreeGrafter"/>
</dbReference>
<keyword evidence="13" id="KW-1185">Reference proteome</keyword>
<dbReference type="EMBL" id="CP010975">
    <property type="protein sequence ID" value="AKE51859.1"/>
    <property type="molecule type" value="Genomic_DNA"/>
</dbReference>
<evidence type="ECO:0000256" key="4">
    <source>
        <dbReference type="ARBA" id="ARBA00023012"/>
    </source>
</evidence>
<feature type="domain" description="OmpR/PhoB-type" evidence="11">
    <location>
        <begin position="129"/>
        <end position="226"/>
    </location>
</feature>
<dbReference type="GO" id="GO:0005829">
    <property type="term" value="C:cytosol"/>
    <property type="evidence" value="ECO:0007669"/>
    <property type="project" value="TreeGrafter"/>
</dbReference>
<keyword evidence="6 9" id="KW-0238">DNA-binding</keyword>
<gene>
    <name evidence="12" type="ORF">TQ33_0890</name>
</gene>
<dbReference type="PANTHER" id="PTHR48111:SF39">
    <property type="entry name" value="TRANSCRIPTIONAL REGULATORY PROTEIN CPXR"/>
    <property type="match status" value="1"/>
</dbReference>
<reference evidence="12 13" key="1">
    <citation type="submission" date="2015-02" db="EMBL/GenBank/DDBJ databases">
        <title>Complete genome sequence of Kangiella geojedonensis strain YCS-5T.</title>
        <authorList>
            <person name="Kim K.M."/>
        </authorList>
    </citation>
    <scope>NUCLEOTIDE SEQUENCE [LARGE SCALE GENOMIC DNA]</scope>
    <source>
        <strain evidence="12 13">YCS-5</strain>
    </source>
</reference>
<evidence type="ECO:0000313" key="13">
    <source>
        <dbReference type="Proteomes" id="UP000034071"/>
    </source>
</evidence>
<sequence length="233" mass="26659">MSKQVLIIDDDKELSSLLLEYLTSEQIHCDQAFDGESGLNFCKQKPYDLILLDIMMPGIDGLETLKELRRFSKVPVLMLTARGEDYDKILGLELGADDYLPKPFNHRELLARVKAILRRFDYAQEEKKSNVQKAGTLVMNHNTHMVHIGGEEVILTGTEYQFLSFLLENFGNLVSKDELSKEILGRRIVQYDRSIDVHISNLRKKLKPESELEIKTIRGSGYRLVSTELSDTP</sequence>
<dbReference type="PROSITE" id="PS50110">
    <property type="entry name" value="RESPONSE_REGULATORY"/>
    <property type="match status" value="1"/>
</dbReference>
<evidence type="ECO:0000256" key="5">
    <source>
        <dbReference type="ARBA" id="ARBA00023015"/>
    </source>
</evidence>
<dbReference type="HOGENOM" id="CLU_000445_30_4_6"/>
<keyword evidence="3 8" id="KW-0597">Phosphoprotein</keyword>
<keyword evidence="5" id="KW-0805">Transcription regulation</keyword>
<dbReference type="SMART" id="SM00862">
    <property type="entry name" value="Trans_reg_C"/>
    <property type="match status" value="1"/>
</dbReference>
<evidence type="ECO:0000313" key="12">
    <source>
        <dbReference type="EMBL" id="AKE51859.1"/>
    </source>
</evidence>
<evidence type="ECO:0000256" key="7">
    <source>
        <dbReference type="ARBA" id="ARBA00023163"/>
    </source>
</evidence>
<dbReference type="PATRIC" id="fig|914150.5.peg.903"/>
<keyword evidence="7" id="KW-0804">Transcription</keyword>
<dbReference type="OrthoDB" id="9802426at2"/>
<dbReference type="InterPro" id="IPR011006">
    <property type="entry name" value="CheY-like_superfamily"/>
</dbReference>
<dbReference type="RefSeq" id="WP_046560990.1">
    <property type="nucleotide sequence ID" value="NZ_CP010975.1"/>
</dbReference>